<feature type="region of interest" description="Disordered" evidence="5">
    <location>
        <begin position="1"/>
        <end position="24"/>
    </location>
</feature>
<evidence type="ECO:0000313" key="8">
    <source>
        <dbReference type="Proteomes" id="UP000001064"/>
    </source>
</evidence>
<feature type="compositionally biased region" description="Low complexity" evidence="5">
    <location>
        <begin position="152"/>
        <end position="175"/>
    </location>
</feature>
<dbReference type="GO" id="GO:0005634">
    <property type="term" value="C:nucleus"/>
    <property type="evidence" value="ECO:0007669"/>
    <property type="project" value="UniProtKB-SubCell"/>
</dbReference>
<feature type="compositionally biased region" description="Basic and acidic residues" evidence="5">
    <location>
        <begin position="176"/>
        <end position="185"/>
    </location>
</feature>
<dbReference type="InParanoid" id="F1A689"/>
<evidence type="ECO:0000313" key="7">
    <source>
        <dbReference type="EMBL" id="EGC28291.1"/>
    </source>
</evidence>
<dbReference type="EMBL" id="GL871698">
    <property type="protein sequence ID" value="EGC28291.1"/>
    <property type="molecule type" value="Genomic_DNA"/>
</dbReference>
<keyword evidence="4" id="KW-0175">Coiled coil</keyword>
<dbReference type="KEGG" id="dpp:DICPUDRAFT_160384"/>
<dbReference type="STRING" id="5786.F1A689"/>
<sequence length="361" mass="41532">MYNNNSNNSNNNNNNNKNNNNIPSESKQQLICSEKFQNAIKDLIQIHSNDFLAIEEEFQTQKTKWNDEKKQLLEIIEKLKVKNKELKLILMQQHQLGNISMDSIINSSFGSNSDNLTPIRGNGMNLNTSPGVFNKDSHRYNSDRIFDDFLSPSTPASKSASTSPISAIKKNNNNNKTEKSPKDTKNTTNTSTSTPTNNTSKKRKKKDTVEEEKELDELDLPNEQPLQYDNNNNENNNENDNDNDDFDIFKPNNSQNNNIIIDLDNEENNNINKPSSQSTIINNLSKQRNTNKKIKIKEVIRNQEEREKLQGFDCAHCKEFYDAVLGDDESKKKQMLNQCSRHRHNDEPPSTPPGFWDFEFK</sequence>
<dbReference type="Pfam" id="PF08573">
    <property type="entry name" value="SAE2"/>
    <property type="match status" value="1"/>
</dbReference>
<feature type="compositionally biased region" description="Low complexity" evidence="5">
    <location>
        <begin position="186"/>
        <end position="199"/>
    </location>
</feature>
<keyword evidence="2" id="KW-0227">DNA damage</keyword>
<dbReference type="Proteomes" id="UP000001064">
    <property type="component" value="Unassembled WGS sequence"/>
</dbReference>
<evidence type="ECO:0000256" key="1">
    <source>
        <dbReference type="ARBA" id="ARBA00004123"/>
    </source>
</evidence>
<feature type="coiled-coil region" evidence="4">
    <location>
        <begin position="62"/>
        <end position="89"/>
    </location>
</feature>
<dbReference type="PANTHER" id="PTHR15107:SF0">
    <property type="entry name" value="DNA ENDONUCLEASE ACTIVATOR CTP1 C-TERMINAL DOMAIN-CONTAINING PROTEIN"/>
    <property type="match status" value="1"/>
</dbReference>
<comment type="subcellular location">
    <subcellularLocation>
        <location evidence="1">Nucleus</location>
    </subcellularLocation>
</comment>
<reference evidence="8" key="1">
    <citation type="journal article" date="2011" name="Genome Biol.">
        <title>Comparative genomics of the social amoebae Dictyostelium discoideum and Dictyostelium purpureum.</title>
        <authorList>
            <consortium name="US DOE Joint Genome Institute (JGI-PGF)"/>
            <person name="Sucgang R."/>
            <person name="Kuo A."/>
            <person name="Tian X."/>
            <person name="Salerno W."/>
            <person name="Parikh A."/>
            <person name="Feasley C.L."/>
            <person name="Dalin E."/>
            <person name="Tu H."/>
            <person name="Huang E."/>
            <person name="Barry K."/>
            <person name="Lindquist E."/>
            <person name="Shapiro H."/>
            <person name="Bruce D."/>
            <person name="Schmutz J."/>
            <person name="Salamov A."/>
            <person name="Fey P."/>
            <person name="Gaudet P."/>
            <person name="Anjard C."/>
            <person name="Babu M.M."/>
            <person name="Basu S."/>
            <person name="Bushmanova Y."/>
            <person name="van der Wel H."/>
            <person name="Katoh-Kurasawa M."/>
            <person name="Dinh C."/>
            <person name="Coutinho P.M."/>
            <person name="Saito T."/>
            <person name="Elias M."/>
            <person name="Schaap P."/>
            <person name="Kay R.R."/>
            <person name="Henrissat B."/>
            <person name="Eichinger L."/>
            <person name="Rivero F."/>
            <person name="Putnam N.H."/>
            <person name="West C.M."/>
            <person name="Loomis W.F."/>
            <person name="Chisholm R.L."/>
            <person name="Shaulsky G."/>
            <person name="Strassmann J.E."/>
            <person name="Queller D.C."/>
            <person name="Kuspa A."/>
            <person name="Grigoriev I.V."/>
        </authorList>
    </citation>
    <scope>NUCLEOTIDE SEQUENCE [LARGE SCALE GENOMIC DNA]</scope>
    <source>
        <strain evidence="8">QSDP1</strain>
    </source>
</reference>
<name>F1A689_DICPU</name>
<dbReference type="VEuPathDB" id="AmoebaDB:DICPUDRAFT_160384"/>
<evidence type="ECO:0000256" key="4">
    <source>
        <dbReference type="SAM" id="Coils"/>
    </source>
</evidence>
<keyword evidence="8" id="KW-1185">Reference proteome</keyword>
<proteinExistence type="predicted"/>
<dbReference type="RefSeq" id="XP_003295184.1">
    <property type="nucleotide sequence ID" value="XM_003295136.1"/>
</dbReference>
<dbReference type="InterPro" id="IPR033316">
    <property type="entry name" value="RBBP8-like"/>
</dbReference>
<dbReference type="OMA" id="HCKEFYD"/>
<protein>
    <recommendedName>
        <fullName evidence="6">DNA endonuclease activator Ctp1 C-terminal domain-containing protein</fullName>
    </recommendedName>
</protein>
<accession>F1A689</accession>
<evidence type="ECO:0000256" key="5">
    <source>
        <dbReference type="SAM" id="MobiDB-lite"/>
    </source>
</evidence>
<feature type="domain" description="DNA endonuclease activator Ctp1 C-terminal" evidence="6">
    <location>
        <begin position="328"/>
        <end position="360"/>
    </location>
</feature>
<dbReference type="InterPro" id="IPR013882">
    <property type="entry name" value="Ctp1_C"/>
</dbReference>
<gene>
    <name evidence="7" type="ORF">DICPUDRAFT_160384</name>
</gene>
<dbReference type="OrthoDB" id="5801062at2759"/>
<dbReference type="AlphaFoldDB" id="F1A689"/>
<organism evidence="7 8">
    <name type="scientific">Dictyostelium purpureum</name>
    <name type="common">Slime mold</name>
    <dbReference type="NCBI Taxonomy" id="5786"/>
    <lineage>
        <taxon>Eukaryota</taxon>
        <taxon>Amoebozoa</taxon>
        <taxon>Evosea</taxon>
        <taxon>Eumycetozoa</taxon>
        <taxon>Dictyostelia</taxon>
        <taxon>Dictyosteliales</taxon>
        <taxon>Dictyosteliaceae</taxon>
        <taxon>Dictyostelium</taxon>
    </lineage>
</organism>
<keyword evidence="3" id="KW-0539">Nucleus</keyword>
<evidence type="ECO:0000256" key="3">
    <source>
        <dbReference type="ARBA" id="ARBA00023242"/>
    </source>
</evidence>
<dbReference type="GeneID" id="10511290"/>
<dbReference type="eggNOG" id="KOG0965">
    <property type="taxonomic scope" value="Eukaryota"/>
</dbReference>
<dbReference type="GO" id="GO:0006281">
    <property type="term" value="P:DNA repair"/>
    <property type="evidence" value="ECO:0007669"/>
    <property type="project" value="InterPro"/>
</dbReference>
<dbReference type="FunCoup" id="F1A689">
    <property type="interactions" value="763"/>
</dbReference>
<dbReference type="PANTHER" id="PTHR15107">
    <property type="entry name" value="RETINOBLASTOMA BINDING PROTEIN 8"/>
    <property type="match status" value="1"/>
</dbReference>
<evidence type="ECO:0000256" key="2">
    <source>
        <dbReference type="ARBA" id="ARBA00022763"/>
    </source>
</evidence>
<feature type="compositionally biased region" description="Acidic residues" evidence="5">
    <location>
        <begin position="237"/>
        <end position="246"/>
    </location>
</feature>
<feature type="compositionally biased region" description="Low complexity" evidence="5">
    <location>
        <begin position="1"/>
        <end position="21"/>
    </location>
</feature>
<evidence type="ECO:0000259" key="6">
    <source>
        <dbReference type="Pfam" id="PF08573"/>
    </source>
</evidence>
<feature type="region of interest" description="Disordered" evidence="5">
    <location>
        <begin position="152"/>
        <end position="253"/>
    </location>
</feature>
<feature type="region of interest" description="Disordered" evidence="5">
    <location>
        <begin position="341"/>
        <end position="361"/>
    </location>
</feature>
<feature type="compositionally biased region" description="Acidic residues" evidence="5">
    <location>
        <begin position="209"/>
        <end position="220"/>
    </location>
</feature>